<accession>A0A0D3G4K4</accession>
<reference evidence="1" key="1">
    <citation type="journal article" date="2009" name="Rice">
        <title>De Novo Next Generation Sequencing of Plant Genomes.</title>
        <authorList>
            <person name="Rounsley S."/>
            <person name="Marri P.R."/>
            <person name="Yu Y."/>
            <person name="He R."/>
            <person name="Sisneros N."/>
            <person name="Goicoechea J.L."/>
            <person name="Lee S.J."/>
            <person name="Angelova A."/>
            <person name="Kudrna D."/>
            <person name="Luo M."/>
            <person name="Affourtit J."/>
            <person name="Desany B."/>
            <person name="Knight J."/>
            <person name="Niazi F."/>
            <person name="Egholm M."/>
            <person name="Wing R.A."/>
        </authorList>
    </citation>
    <scope>NUCLEOTIDE SEQUENCE [LARGE SCALE GENOMIC DNA]</scope>
    <source>
        <strain evidence="1">cv. IRGC 105608</strain>
    </source>
</reference>
<keyword evidence="2" id="KW-1185">Reference proteome</keyword>
<dbReference type="Gramene" id="OBART05G07430.1">
    <property type="protein sequence ID" value="OBART05G07430.1"/>
    <property type="gene ID" value="OBART05G07430"/>
</dbReference>
<sequence>MEDALGALAPCRPLAIRPLLKSIHPSHQPFCVQASTPHPFILQGHKIAIESCKLGRYQGSLHKCPDVARNRIPARYVFCSAHPVRHFIGEIPENCYISVLHSEGSQTCSVRLLFS</sequence>
<name>A0A0D3G4K4_9ORYZ</name>
<dbReference type="HOGENOM" id="CLU_169912_0_0_1"/>
<dbReference type="PaxDb" id="65489-OBART05G07430.1"/>
<reference evidence="1" key="2">
    <citation type="submission" date="2015-03" db="UniProtKB">
        <authorList>
            <consortium name="EnsemblPlants"/>
        </authorList>
    </citation>
    <scope>IDENTIFICATION</scope>
</reference>
<dbReference type="EnsemblPlants" id="OBART05G07430.1">
    <property type="protein sequence ID" value="OBART05G07430.1"/>
    <property type="gene ID" value="OBART05G07430"/>
</dbReference>
<protein>
    <submittedName>
        <fullName evidence="1">Uncharacterized protein</fullName>
    </submittedName>
</protein>
<evidence type="ECO:0000313" key="1">
    <source>
        <dbReference type="EnsemblPlants" id="OBART05G07430.1"/>
    </source>
</evidence>
<organism evidence="1">
    <name type="scientific">Oryza barthii</name>
    <dbReference type="NCBI Taxonomy" id="65489"/>
    <lineage>
        <taxon>Eukaryota</taxon>
        <taxon>Viridiplantae</taxon>
        <taxon>Streptophyta</taxon>
        <taxon>Embryophyta</taxon>
        <taxon>Tracheophyta</taxon>
        <taxon>Spermatophyta</taxon>
        <taxon>Magnoliopsida</taxon>
        <taxon>Liliopsida</taxon>
        <taxon>Poales</taxon>
        <taxon>Poaceae</taxon>
        <taxon>BOP clade</taxon>
        <taxon>Oryzoideae</taxon>
        <taxon>Oryzeae</taxon>
        <taxon>Oryzinae</taxon>
        <taxon>Oryza</taxon>
    </lineage>
</organism>
<dbReference type="Proteomes" id="UP000026960">
    <property type="component" value="Chromosome 5"/>
</dbReference>
<dbReference type="AlphaFoldDB" id="A0A0D3G4K4"/>
<proteinExistence type="predicted"/>
<evidence type="ECO:0000313" key="2">
    <source>
        <dbReference type="Proteomes" id="UP000026960"/>
    </source>
</evidence>